<evidence type="ECO:0000313" key="2">
    <source>
        <dbReference type="EMBL" id="TNN24295.1"/>
    </source>
</evidence>
<gene>
    <name evidence="2" type="ORF">EYF80_065582</name>
</gene>
<proteinExistence type="predicted"/>
<dbReference type="AlphaFoldDB" id="A0A4Z2E694"/>
<dbReference type="EMBL" id="SRLO01015823">
    <property type="protein sequence ID" value="TNN24295.1"/>
    <property type="molecule type" value="Genomic_DNA"/>
</dbReference>
<evidence type="ECO:0000256" key="1">
    <source>
        <dbReference type="SAM" id="MobiDB-lite"/>
    </source>
</evidence>
<organism evidence="2 3">
    <name type="scientific">Liparis tanakae</name>
    <name type="common">Tanaka's snailfish</name>
    <dbReference type="NCBI Taxonomy" id="230148"/>
    <lineage>
        <taxon>Eukaryota</taxon>
        <taxon>Metazoa</taxon>
        <taxon>Chordata</taxon>
        <taxon>Craniata</taxon>
        <taxon>Vertebrata</taxon>
        <taxon>Euteleostomi</taxon>
        <taxon>Actinopterygii</taxon>
        <taxon>Neopterygii</taxon>
        <taxon>Teleostei</taxon>
        <taxon>Neoteleostei</taxon>
        <taxon>Acanthomorphata</taxon>
        <taxon>Eupercaria</taxon>
        <taxon>Perciformes</taxon>
        <taxon>Cottioidei</taxon>
        <taxon>Cottales</taxon>
        <taxon>Liparidae</taxon>
        <taxon>Liparis</taxon>
    </lineage>
</organism>
<name>A0A4Z2E694_9TELE</name>
<comment type="caution">
    <text evidence="2">The sequence shown here is derived from an EMBL/GenBank/DDBJ whole genome shotgun (WGS) entry which is preliminary data.</text>
</comment>
<feature type="region of interest" description="Disordered" evidence="1">
    <location>
        <begin position="35"/>
        <end position="59"/>
    </location>
</feature>
<dbReference type="Proteomes" id="UP000314294">
    <property type="component" value="Unassembled WGS sequence"/>
</dbReference>
<evidence type="ECO:0000313" key="3">
    <source>
        <dbReference type="Proteomes" id="UP000314294"/>
    </source>
</evidence>
<sequence length="59" mass="6199">MERHGSAPVWDLGPSMGKFIQPSNPNTAVFNKALGTHTPPSGAASITVEINWPGPSRSV</sequence>
<reference evidence="2 3" key="1">
    <citation type="submission" date="2019-03" db="EMBL/GenBank/DDBJ databases">
        <title>First draft genome of Liparis tanakae, snailfish: a comprehensive survey of snailfish specific genes.</title>
        <authorList>
            <person name="Kim W."/>
            <person name="Song I."/>
            <person name="Jeong J.-H."/>
            <person name="Kim D."/>
            <person name="Kim S."/>
            <person name="Ryu S."/>
            <person name="Song J.Y."/>
            <person name="Lee S.K."/>
        </authorList>
    </citation>
    <scope>NUCLEOTIDE SEQUENCE [LARGE SCALE GENOMIC DNA]</scope>
    <source>
        <tissue evidence="2">Muscle</tissue>
    </source>
</reference>
<keyword evidence="3" id="KW-1185">Reference proteome</keyword>
<protein>
    <submittedName>
        <fullName evidence="2">Uncharacterized protein</fullName>
    </submittedName>
</protein>
<accession>A0A4Z2E694</accession>